<dbReference type="SMART" id="SM00100">
    <property type="entry name" value="cNMP"/>
    <property type="match status" value="1"/>
</dbReference>
<dbReference type="Proteomes" id="UP000241808">
    <property type="component" value="Unassembled WGS sequence"/>
</dbReference>
<protein>
    <submittedName>
        <fullName evidence="7">Crp/Fnr family transcriptional regulator</fullName>
    </submittedName>
</protein>
<sequence length="247" mass="27539">MTATIELTSPKAAHACGRQPGDNYCDNCKVRSLAVCAALGPEELPELDDIVHHTRADGKTTFIHQGETAESVFSVTEGMVRLYKLLSDGRRQIIGVAMPGDFLGLALHNRYGFSADAVDDVALCRFDRREFDNLVTAKPHFLRRLHEFATHELVIAQEQMTLIGRRSAEERVAAFLVAMRERWTRIKGPSVTIQLPMQRIDMADYLGLTIETVSRTLTKLARDGVILIVPEAVRVLDEKKLLSIARA</sequence>
<dbReference type="CDD" id="cd00092">
    <property type="entry name" value="HTH_CRP"/>
    <property type="match status" value="1"/>
</dbReference>
<dbReference type="InterPro" id="IPR050397">
    <property type="entry name" value="Env_Response_Regulators"/>
</dbReference>
<dbReference type="InterPro" id="IPR036388">
    <property type="entry name" value="WH-like_DNA-bd_sf"/>
</dbReference>
<accession>A0A2T4Z2X6</accession>
<gene>
    <name evidence="7" type="ORF">C8P69_105277</name>
</gene>
<dbReference type="InterPro" id="IPR014710">
    <property type="entry name" value="RmlC-like_jellyroll"/>
</dbReference>
<dbReference type="InterPro" id="IPR036390">
    <property type="entry name" value="WH_DNA-bd_sf"/>
</dbReference>
<evidence type="ECO:0000256" key="1">
    <source>
        <dbReference type="ARBA" id="ARBA00023015"/>
    </source>
</evidence>
<evidence type="ECO:0000259" key="6">
    <source>
        <dbReference type="PROSITE" id="PS51063"/>
    </source>
</evidence>
<feature type="domain" description="Cyclic nucleotide-binding" evidence="5">
    <location>
        <begin position="35"/>
        <end position="152"/>
    </location>
</feature>
<keyword evidence="3" id="KW-0804">Transcription</keyword>
<keyword evidence="2" id="KW-0238">DNA-binding</keyword>
<reference evidence="7 8" key="1">
    <citation type="submission" date="2018-04" db="EMBL/GenBank/DDBJ databases">
        <title>Genomic Encyclopedia of Archaeal and Bacterial Type Strains, Phase II (KMG-II): from individual species to whole genera.</title>
        <authorList>
            <person name="Goeker M."/>
        </authorList>
    </citation>
    <scope>NUCLEOTIDE SEQUENCE [LARGE SCALE GENOMIC DNA]</scope>
    <source>
        <strain evidence="7 8">DSM 25521</strain>
    </source>
</reference>
<evidence type="ECO:0000256" key="2">
    <source>
        <dbReference type="ARBA" id="ARBA00023125"/>
    </source>
</evidence>
<dbReference type="CDD" id="cd00038">
    <property type="entry name" value="CAP_ED"/>
    <property type="match status" value="1"/>
</dbReference>
<dbReference type="InterPro" id="IPR000595">
    <property type="entry name" value="cNMP-bd_dom"/>
</dbReference>
<dbReference type="AlphaFoldDB" id="A0A2T4Z2X6"/>
<dbReference type="FunFam" id="1.10.10.10:FF:000028">
    <property type="entry name" value="Fumarate/nitrate reduction transcriptional regulator Fnr"/>
    <property type="match status" value="1"/>
</dbReference>
<dbReference type="PRINTS" id="PR00034">
    <property type="entry name" value="HTHCRP"/>
</dbReference>
<dbReference type="Gene3D" id="1.10.10.10">
    <property type="entry name" value="Winged helix-like DNA-binding domain superfamily/Winged helix DNA-binding domain"/>
    <property type="match status" value="1"/>
</dbReference>
<dbReference type="SMART" id="SM00419">
    <property type="entry name" value="HTH_CRP"/>
    <property type="match status" value="1"/>
</dbReference>
<keyword evidence="4" id="KW-0535">Nitrogen fixation</keyword>
<dbReference type="SUPFAM" id="SSF46785">
    <property type="entry name" value="Winged helix' DNA-binding domain"/>
    <property type="match status" value="1"/>
</dbReference>
<dbReference type="EMBL" id="PZZL01000005">
    <property type="protein sequence ID" value="PTM55124.1"/>
    <property type="molecule type" value="Genomic_DNA"/>
</dbReference>
<dbReference type="GO" id="GO:0005829">
    <property type="term" value="C:cytosol"/>
    <property type="evidence" value="ECO:0007669"/>
    <property type="project" value="TreeGrafter"/>
</dbReference>
<dbReference type="PANTHER" id="PTHR24567:SF75">
    <property type="entry name" value="FUMARATE AND NITRATE REDUCTION REGULATORY PROTEIN"/>
    <property type="match status" value="1"/>
</dbReference>
<dbReference type="InterPro" id="IPR012318">
    <property type="entry name" value="HTH_CRP"/>
</dbReference>
<evidence type="ECO:0000259" key="5">
    <source>
        <dbReference type="PROSITE" id="PS50042"/>
    </source>
</evidence>
<dbReference type="InterPro" id="IPR018490">
    <property type="entry name" value="cNMP-bd_dom_sf"/>
</dbReference>
<name>A0A2T4Z2X6_9HYPH</name>
<evidence type="ECO:0000313" key="7">
    <source>
        <dbReference type="EMBL" id="PTM55124.1"/>
    </source>
</evidence>
<dbReference type="RefSeq" id="WP_108177966.1">
    <property type="nucleotide sequence ID" value="NZ_PZZL01000005.1"/>
</dbReference>
<evidence type="ECO:0000256" key="4">
    <source>
        <dbReference type="ARBA" id="ARBA00023231"/>
    </source>
</evidence>
<keyword evidence="1" id="KW-0805">Transcription regulation</keyword>
<feature type="domain" description="HTH crp-type" evidence="6">
    <location>
        <begin position="166"/>
        <end position="239"/>
    </location>
</feature>
<dbReference type="GO" id="GO:0003677">
    <property type="term" value="F:DNA binding"/>
    <property type="evidence" value="ECO:0007669"/>
    <property type="project" value="UniProtKB-KW"/>
</dbReference>
<dbReference type="PROSITE" id="PS51063">
    <property type="entry name" value="HTH_CRP_2"/>
    <property type="match status" value="1"/>
</dbReference>
<evidence type="ECO:0000313" key="8">
    <source>
        <dbReference type="Proteomes" id="UP000241808"/>
    </source>
</evidence>
<dbReference type="PANTHER" id="PTHR24567">
    <property type="entry name" value="CRP FAMILY TRANSCRIPTIONAL REGULATORY PROTEIN"/>
    <property type="match status" value="1"/>
</dbReference>
<dbReference type="PROSITE" id="PS50042">
    <property type="entry name" value="CNMP_BINDING_3"/>
    <property type="match status" value="1"/>
</dbReference>
<dbReference type="GO" id="GO:0003700">
    <property type="term" value="F:DNA-binding transcription factor activity"/>
    <property type="evidence" value="ECO:0007669"/>
    <property type="project" value="TreeGrafter"/>
</dbReference>
<dbReference type="Gene3D" id="2.60.120.10">
    <property type="entry name" value="Jelly Rolls"/>
    <property type="match status" value="1"/>
</dbReference>
<dbReference type="Pfam" id="PF13545">
    <property type="entry name" value="HTH_Crp_2"/>
    <property type="match status" value="1"/>
</dbReference>
<keyword evidence="8" id="KW-1185">Reference proteome</keyword>
<dbReference type="Pfam" id="PF00027">
    <property type="entry name" value="cNMP_binding"/>
    <property type="match status" value="1"/>
</dbReference>
<evidence type="ECO:0000256" key="3">
    <source>
        <dbReference type="ARBA" id="ARBA00023163"/>
    </source>
</evidence>
<dbReference type="OrthoDB" id="667966at2"/>
<proteinExistence type="predicted"/>
<organism evidence="7 8">
    <name type="scientific">Phreatobacter oligotrophus</name>
    <dbReference type="NCBI Taxonomy" id="1122261"/>
    <lineage>
        <taxon>Bacteria</taxon>
        <taxon>Pseudomonadati</taxon>
        <taxon>Pseudomonadota</taxon>
        <taxon>Alphaproteobacteria</taxon>
        <taxon>Hyphomicrobiales</taxon>
        <taxon>Phreatobacteraceae</taxon>
        <taxon>Phreatobacter</taxon>
    </lineage>
</organism>
<dbReference type="SUPFAM" id="SSF51206">
    <property type="entry name" value="cAMP-binding domain-like"/>
    <property type="match status" value="1"/>
</dbReference>
<comment type="caution">
    <text evidence="7">The sequence shown here is derived from an EMBL/GenBank/DDBJ whole genome shotgun (WGS) entry which is preliminary data.</text>
</comment>